<keyword evidence="3" id="KW-0804">Transcription</keyword>
<dbReference type="GO" id="GO:0003677">
    <property type="term" value="F:DNA binding"/>
    <property type="evidence" value="ECO:0007669"/>
    <property type="project" value="UniProtKB-KW"/>
</dbReference>
<proteinExistence type="predicted"/>
<dbReference type="EMBL" id="RCZK01000006">
    <property type="protein sequence ID" value="TPG12422.1"/>
    <property type="molecule type" value="Genomic_DNA"/>
</dbReference>
<dbReference type="Gene3D" id="2.60.120.10">
    <property type="entry name" value="Jelly Rolls"/>
    <property type="match status" value="1"/>
</dbReference>
<reference evidence="5 6" key="1">
    <citation type="journal article" date="2019" name="Environ. Microbiol.">
        <title>Species interactions and distinct microbial communities in high Arctic permafrost affected cryosols are associated with the CH4 and CO2 gas fluxes.</title>
        <authorList>
            <person name="Altshuler I."/>
            <person name="Hamel J."/>
            <person name="Turney S."/>
            <person name="Magnuson E."/>
            <person name="Levesque R."/>
            <person name="Greer C."/>
            <person name="Whyte L.G."/>
        </authorList>
    </citation>
    <scope>NUCLEOTIDE SEQUENCE [LARGE SCALE GENOMIC DNA]</scope>
    <source>
        <strain evidence="5 6">S5.1</strain>
    </source>
</reference>
<keyword evidence="2" id="KW-0238">DNA-binding</keyword>
<dbReference type="Proteomes" id="UP000318413">
    <property type="component" value="Unassembled WGS sequence"/>
</dbReference>
<dbReference type="OrthoDB" id="6155297at2"/>
<evidence type="ECO:0000313" key="6">
    <source>
        <dbReference type="Proteomes" id="UP000318413"/>
    </source>
</evidence>
<sequence length="240" mass="26535">MTNPFVDKIRGYAPLSRDDEQLLDDACHQSRSLPPGHDLIREGAPSAVFVVLAGWACRYKMLPDGGRQIIAFMMPGDFCDLHAGVLAEMDHSIATLTKARIATIPRARMEALIDARPSLSKAFWWTQLVDEGVLRATIVSMGRRTTMERVAHLLCELCFRMRNIGLTGDGPYEMPFSQIVLADAVGLTPVHTNRVVKKLREAGALEMRPGSVIVSDLARLAKIAGFDDNYLHGRLNHRSG</sequence>
<dbReference type="Pfam" id="PF00027">
    <property type="entry name" value="cNMP_binding"/>
    <property type="match status" value="1"/>
</dbReference>
<dbReference type="Gene3D" id="1.10.10.10">
    <property type="entry name" value="Winged helix-like DNA-binding domain superfamily/Winged helix DNA-binding domain"/>
    <property type="match status" value="1"/>
</dbReference>
<name>A0A502CI72_9SPHN</name>
<dbReference type="GO" id="GO:0006355">
    <property type="term" value="P:regulation of DNA-templated transcription"/>
    <property type="evidence" value="ECO:0007669"/>
    <property type="project" value="InterPro"/>
</dbReference>
<keyword evidence="1" id="KW-0805">Transcription regulation</keyword>
<comment type="caution">
    <text evidence="5">The sequence shown here is derived from an EMBL/GenBank/DDBJ whole genome shotgun (WGS) entry which is preliminary data.</text>
</comment>
<organism evidence="5 6">
    <name type="scientific">Sphingomonas oligophenolica</name>
    <dbReference type="NCBI Taxonomy" id="301154"/>
    <lineage>
        <taxon>Bacteria</taxon>
        <taxon>Pseudomonadati</taxon>
        <taxon>Pseudomonadota</taxon>
        <taxon>Alphaproteobacteria</taxon>
        <taxon>Sphingomonadales</taxon>
        <taxon>Sphingomonadaceae</taxon>
        <taxon>Sphingomonas</taxon>
    </lineage>
</organism>
<dbReference type="RefSeq" id="WP_140871318.1">
    <property type="nucleotide sequence ID" value="NZ_RCZK01000006.1"/>
</dbReference>
<dbReference type="AlphaFoldDB" id="A0A502CI72"/>
<gene>
    <name evidence="5" type="ORF">EAH84_09740</name>
</gene>
<evidence type="ECO:0000259" key="4">
    <source>
        <dbReference type="PROSITE" id="PS51063"/>
    </source>
</evidence>
<dbReference type="InterPro" id="IPR036388">
    <property type="entry name" value="WH-like_DNA-bd_sf"/>
</dbReference>
<dbReference type="SUPFAM" id="SSF46785">
    <property type="entry name" value="Winged helix' DNA-binding domain"/>
    <property type="match status" value="1"/>
</dbReference>
<feature type="domain" description="HTH crp-type" evidence="4">
    <location>
        <begin position="144"/>
        <end position="218"/>
    </location>
</feature>
<protein>
    <submittedName>
        <fullName evidence="5">Crp/Fnr family transcriptional regulator</fullName>
    </submittedName>
</protein>
<dbReference type="CDD" id="cd00038">
    <property type="entry name" value="CAP_ED"/>
    <property type="match status" value="1"/>
</dbReference>
<dbReference type="InterPro" id="IPR012318">
    <property type="entry name" value="HTH_CRP"/>
</dbReference>
<evidence type="ECO:0000256" key="2">
    <source>
        <dbReference type="ARBA" id="ARBA00023125"/>
    </source>
</evidence>
<dbReference type="InterPro" id="IPR018490">
    <property type="entry name" value="cNMP-bd_dom_sf"/>
</dbReference>
<dbReference type="InterPro" id="IPR014710">
    <property type="entry name" value="RmlC-like_jellyroll"/>
</dbReference>
<evidence type="ECO:0000256" key="3">
    <source>
        <dbReference type="ARBA" id="ARBA00023163"/>
    </source>
</evidence>
<dbReference type="Pfam" id="PF13545">
    <property type="entry name" value="HTH_Crp_2"/>
    <property type="match status" value="1"/>
</dbReference>
<accession>A0A502CI72</accession>
<evidence type="ECO:0000313" key="5">
    <source>
        <dbReference type="EMBL" id="TPG12422.1"/>
    </source>
</evidence>
<dbReference type="SUPFAM" id="SSF51206">
    <property type="entry name" value="cAMP-binding domain-like"/>
    <property type="match status" value="1"/>
</dbReference>
<keyword evidence="6" id="KW-1185">Reference proteome</keyword>
<evidence type="ECO:0000256" key="1">
    <source>
        <dbReference type="ARBA" id="ARBA00023015"/>
    </source>
</evidence>
<dbReference type="InterPro" id="IPR000595">
    <property type="entry name" value="cNMP-bd_dom"/>
</dbReference>
<dbReference type="PROSITE" id="PS51063">
    <property type="entry name" value="HTH_CRP_2"/>
    <property type="match status" value="1"/>
</dbReference>
<dbReference type="InterPro" id="IPR036390">
    <property type="entry name" value="WH_DNA-bd_sf"/>
</dbReference>